<organism evidence="1 2">
    <name type="scientific">candidate division WOR-3 bacterium</name>
    <dbReference type="NCBI Taxonomy" id="2052148"/>
    <lineage>
        <taxon>Bacteria</taxon>
        <taxon>Bacteria division WOR-3</taxon>
    </lineage>
</organism>
<dbReference type="EMBL" id="WJKJ01000338">
    <property type="protein sequence ID" value="MBD3365573.1"/>
    <property type="molecule type" value="Genomic_DNA"/>
</dbReference>
<name>A0A9D5KB08_UNCW3</name>
<proteinExistence type="predicted"/>
<gene>
    <name evidence="1" type="ORF">GF359_10210</name>
</gene>
<evidence type="ECO:0000313" key="1">
    <source>
        <dbReference type="EMBL" id="MBD3365573.1"/>
    </source>
</evidence>
<sequence>MRKRKEQQERRLKPNHLAIDSVFGPRPKCRGIILQSRWSFEGDDLVLSYSPLRERYPWSRKGFRLPRFYTRHGAKGENRTNNCASKTRHGSAAELRFLKSLATPDLCFMYYFSSREDSDDGGGSDIRLHGASGSGRAVSCIYDLDTEFRYRGYFITDAILNRPKGMSVYNHLKTKDRGRESFRQWLPGGFNDI</sequence>
<dbReference type="Proteomes" id="UP000630660">
    <property type="component" value="Unassembled WGS sequence"/>
</dbReference>
<evidence type="ECO:0000313" key="2">
    <source>
        <dbReference type="Proteomes" id="UP000630660"/>
    </source>
</evidence>
<dbReference type="AlphaFoldDB" id="A0A9D5KB08"/>
<protein>
    <submittedName>
        <fullName evidence="1">Uncharacterized protein</fullName>
    </submittedName>
</protein>
<comment type="caution">
    <text evidence="1">The sequence shown here is derived from an EMBL/GenBank/DDBJ whole genome shotgun (WGS) entry which is preliminary data.</text>
</comment>
<reference evidence="1" key="1">
    <citation type="submission" date="2019-11" db="EMBL/GenBank/DDBJ databases">
        <title>Microbial mats filling the niche in hypersaline microbial mats.</title>
        <authorList>
            <person name="Wong H.L."/>
            <person name="Macleod F.I."/>
            <person name="White R.A. III"/>
            <person name="Burns B.P."/>
        </authorList>
    </citation>
    <scope>NUCLEOTIDE SEQUENCE</scope>
    <source>
        <strain evidence="1">Bin_327</strain>
    </source>
</reference>
<accession>A0A9D5KB08</accession>